<dbReference type="Pfam" id="PF07463">
    <property type="entry name" value="NUMOD4"/>
    <property type="match status" value="1"/>
</dbReference>
<evidence type="ECO:0000259" key="1">
    <source>
        <dbReference type="Pfam" id="PF07463"/>
    </source>
</evidence>
<dbReference type="InterPro" id="IPR010902">
    <property type="entry name" value="NUMOD4"/>
</dbReference>
<reference evidence="3 4" key="1">
    <citation type="journal article" date="2015" name="Sci. Rep.">
        <title>Bacteriophages of wastewater foaming-associated filamentous Gordonia reduce host levels in raw activated sludge.</title>
        <authorList>
            <person name="Liu M."/>
            <person name="Gill J.J."/>
            <person name="Young R."/>
            <person name="Summer E.J."/>
        </authorList>
    </citation>
    <scope>NUCLEOTIDE SEQUENCE [LARGE SCALE GENOMIC DNA]</scope>
</reference>
<dbReference type="InterPro" id="IPR003615">
    <property type="entry name" value="HNH_nuc"/>
</dbReference>
<feature type="domain" description="HNH nuclease" evidence="2">
    <location>
        <begin position="71"/>
        <end position="115"/>
    </location>
</feature>
<accession>A0A0E3T8A7</accession>
<name>A0A0E3T8A7_9CAUD</name>
<dbReference type="KEGG" id="vg:28800879"/>
<evidence type="ECO:0000259" key="2">
    <source>
        <dbReference type="Pfam" id="PF13392"/>
    </source>
</evidence>
<gene>
    <name evidence="3" type="ORF">Gsput1_40</name>
</gene>
<dbReference type="Gene3D" id="3.90.75.20">
    <property type="match status" value="1"/>
</dbReference>
<dbReference type="EMBL" id="KP790011">
    <property type="protein sequence ID" value="AKC03065.1"/>
    <property type="molecule type" value="Genomic_DNA"/>
</dbReference>
<proteinExistence type="predicted"/>
<dbReference type="Pfam" id="PF13392">
    <property type="entry name" value="HNH_3"/>
    <property type="match status" value="1"/>
</dbReference>
<feature type="domain" description="NUMOD4" evidence="1">
    <location>
        <begin position="11"/>
        <end position="56"/>
    </location>
</feature>
<dbReference type="SUPFAM" id="SSF54060">
    <property type="entry name" value="His-Me finger endonucleases"/>
    <property type="match status" value="1"/>
</dbReference>
<dbReference type="OrthoDB" id="21336at10239"/>
<evidence type="ECO:0000313" key="3">
    <source>
        <dbReference type="EMBL" id="AKC03065.1"/>
    </source>
</evidence>
<evidence type="ECO:0000313" key="4">
    <source>
        <dbReference type="Proteomes" id="UP000033018"/>
    </source>
</evidence>
<dbReference type="InterPro" id="IPR044925">
    <property type="entry name" value="His-Me_finger_sf"/>
</dbReference>
<dbReference type="Proteomes" id="UP000033018">
    <property type="component" value="Segment"/>
</dbReference>
<protein>
    <recommendedName>
        <fullName evidence="5">HNH endonuclease</fullName>
    </recommendedName>
</protein>
<dbReference type="GO" id="GO:0016788">
    <property type="term" value="F:hydrolase activity, acting on ester bonds"/>
    <property type="evidence" value="ECO:0007669"/>
    <property type="project" value="InterPro"/>
</dbReference>
<keyword evidence="4" id="KW-1185">Reference proteome</keyword>
<dbReference type="GeneID" id="28800879"/>
<sequence length="170" mass="19296">MTSLTSHRESERWLPVPDFDGYEVSDLGRVRSVAREIVMRDGRKRKVPERLLRPGVSGSGHLVVAPSRQSRMVHRLVLEAFVGARPEGMVCRHLNGDPADNRLENLQWGTYSSNSIDAYEHGASWQSKVTHCPSGHPYSGDNLRRYTRKNGRDSRVCRACANQSAKERRR</sequence>
<dbReference type="RefSeq" id="YP_009275726.1">
    <property type="nucleotide sequence ID" value="NC_030932.1"/>
</dbReference>
<organism evidence="3 4">
    <name type="scientific">Gordonia phage Gsput1</name>
    <dbReference type="NCBI Taxonomy" id="1622193"/>
    <lineage>
        <taxon>Viruses</taxon>
        <taxon>Duplodnaviria</taxon>
        <taxon>Heunggongvirae</taxon>
        <taxon>Uroviricota</taxon>
        <taxon>Caudoviricetes</taxon>
        <taxon>Ruthgordonvirinae</taxon>
        <taxon>Gesputvirus</taxon>
        <taxon>Gesputvirus gsput1</taxon>
    </lineage>
</organism>
<evidence type="ECO:0008006" key="5">
    <source>
        <dbReference type="Google" id="ProtNLM"/>
    </source>
</evidence>